<accession>A0A4S3KFZ0</accession>
<comment type="subcellular location">
    <subcellularLocation>
        <location evidence="6">Cell outer membrane</location>
        <topology evidence="6">Lipid-anchor</topology>
    </subcellularLocation>
</comment>
<evidence type="ECO:0000256" key="4">
    <source>
        <dbReference type="ARBA" id="ARBA00023237"/>
    </source>
</evidence>
<dbReference type="GO" id="GO:0001530">
    <property type="term" value="F:lipopolysaccharide binding"/>
    <property type="evidence" value="ECO:0007669"/>
    <property type="project" value="TreeGrafter"/>
</dbReference>
<dbReference type="Pfam" id="PF04390">
    <property type="entry name" value="LptE"/>
    <property type="match status" value="1"/>
</dbReference>
<comment type="caution">
    <text evidence="7">The sequence shown here is derived from an EMBL/GenBank/DDBJ whole genome shotgun (WGS) entry which is preliminary data.</text>
</comment>
<protein>
    <recommendedName>
        <fullName evidence="6">LPS-assembly lipoprotein LptE</fullName>
    </recommendedName>
</protein>
<evidence type="ECO:0000256" key="1">
    <source>
        <dbReference type="ARBA" id="ARBA00022729"/>
    </source>
</evidence>
<dbReference type="Proteomes" id="UP000307749">
    <property type="component" value="Unassembled WGS sequence"/>
</dbReference>
<comment type="similarity">
    <text evidence="6">Belongs to the LptE lipoprotein family.</text>
</comment>
<dbReference type="EMBL" id="MWQO01000059">
    <property type="protein sequence ID" value="THD07545.1"/>
    <property type="molecule type" value="Genomic_DNA"/>
</dbReference>
<evidence type="ECO:0000256" key="2">
    <source>
        <dbReference type="ARBA" id="ARBA00023136"/>
    </source>
</evidence>
<keyword evidence="1 6" id="KW-0732">Signal</keyword>
<dbReference type="STRING" id="993689.GCA_002077135_03038"/>
<comment type="function">
    <text evidence="6">Together with LptD, is involved in the assembly of lipopolysaccharide (LPS) at the surface of the outer membrane. Required for the proper assembly of LptD. Binds LPS and may serve as the LPS recognition site at the outer membrane.</text>
</comment>
<sequence length="185" mass="19777">MNMPMLRRLVLLTLSALLLSGCGFHLRRSAQLAPALQRMHLDVSGDNALTRQLATALRLSGVTLEDHGGPGIATLRVPVNSFNTQALTLTGYASVSEYVVYYRVEFEVLGTDGKLLVPLQTVRMSRDFNFSPTQVIGNAGQQEQIQRSLVDDMAQAILMRLQAQGGSVVGTPAAASSAASAPGHD</sequence>
<proteinExistence type="inferred from homology"/>
<keyword evidence="5 6" id="KW-0449">Lipoprotein</keyword>
<dbReference type="HAMAP" id="MF_01186">
    <property type="entry name" value="LPS_assembly_LptE"/>
    <property type="match status" value="1"/>
</dbReference>
<gene>
    <name evidence="6" type="primary">lptE</name>
    <name evidence="7" type="ORF">B1806_14700</name>
</gene>
<dbReference type="PANTHER" id="PTHR38098:SF1">
    <property type="entry name" value="LPS-ASSEMBLY LIPOPROTEIN LPTE"/>
    <property type="match status" value="1"/>
</dbReference>
<dbReference type="GO" id="GO:0043165">
    <property type="term" value="P:Gram-negative-bacterium-type cell outer membrane assembly"/>
    <property type="evidence" value="ECO:0007669"/>
    <property type="project" value="UniProtKB-UniRule"/>
</dbReference>
<dbReference type="AlphaFoldDB" id="A0A4S3KFZ0"/>
<evidence type="ECO:0000256" key="3">
    <source>
        <dbReference type="ARBA" id="ARBA00023139"/>
    </source>
</evidence>
<evidence type="ECO:0000313" key="7">
    <source>
        <dbReference type="EMBL" id="THD07545.1"/>
    </source>
</evidence>
<evidence type="ECO:0000256" key="5">
    <source>
        <dbReference type="ARBA" id="ARBA00023288"/>
    </source>
</evidence>
<comment type="subunit">
    <text evidence="6">Component of the lipopolysaccharide transport and assembly complex. Interacts with LptD.</text>
</comment>
<keyword evidence="8" id="KW-1185">Reference proteome</keyword>
<reference evidence="7 8" key="1">
    <citation type="submission" date="2017-02" db="EMBL/GenBank/DDBJ databases">
        <title>Whole genome sequencing of Metallibacterium scheffleri DSM 24874 (T).</title>
        <authorList>
            <person name="Kumar S."/>
            <person name="Patil P."/>
            <person name="Patil P.B."/>
        </authorList>
    </citation>
    <scope>NUCLEOTIDE SEQUENCE [LARGE SCALE GENOMIC DNA]</scope>
    <source>
        <strain evidence="7 8">DSM 24874</strain>
    </source>
</reference>
<evidence type="ECO:0000313" key="8">
    <source>
        <dbReference type="Proteomes" id="UP000307749"/>
    </source>
</evidence>
<dbReference type="GO" id="GO:0015920">
    <property type="term" value="P:lipopolysaccharide transport"/>
    <property type="evidence" value="ECO:0007669"/>
    <property type="project" value="TreeGrafter"/>
</dbReference>
<dbReference type="PROSITE" id="PS51257">
    <property type="entry name" value="PROKAR_LIPOPROTEIN"/>
    <property type="match status" value="1"/>
</dbReference>
<keyword evidence="4 6" id="KW-0998">Cell outer membrane</keyword>
<evidence type="ECO:0000256" key="6">
    <source>
        <dbReference type="HAMAP-Rule" id="MF_01186"/>
    </source>
</evidence>
<dbReference type="GO" id="GO:1990351">
    <property type="term" value="C:transporter complex"/>
    <property type="evidence" value="ECO:0007669"/>
    <property type="project" value="TreeGrafter"/>
</dbReference>
<dbReference type="GO" id="GO:0009279">
    <property type="term" value="C:cell outer membrane"/>
    <property type="evidence" value="ECO:0007669"/>
    <property type="project" value="UniProtKB-SubCell"/>
</dbReference>
<dbReference type="Gene3D" id="3.30.160.150">
    <property type="entry name" value="Lipoprotein like domain"/>
    <property type="match status" value="1"/>
</dbReference>
<keyword evidence="2 6" id="KW-0472">Membrane</keyword>
<dbReference type="PANTHER" id="PTHR38098">
    <property type="entry name" value="LPS-ASSEMBLY LIPOPROTEIN LPTE"/>
    <property type="match status" value="1"/>
</dbReference>
<dbReference type="OrthoDB" id="7349153at2"/>
<dbReference type="InterPro" id="IPR007485">
    <property type="entry name" value="LPS_assembly_LptE"/>
</dbReference>
<name>A0A4S3KFZ0_9GAMM</name>
<organism evidence="7 8">
    <name type="scientific">Metallibacterium scheffleri</name>
    <dbReference type="NCBI Taxonomy" id="993689"/>
    <lineage>
        <taxon>Bacteria</taxon>
        <taxon>Pseudomonadati</taxon>
        <taxon>Pseudomonadota</taxon>
        <taxon>Gammaproteobacteria</taxon>
        <taxon>Lysobacterales</taxon>
        <taxon>Rhodanobacteraceae</taxon>
        <taxon>Metallibacterium</taxon>
    </lineage>
</organism>
<keyword evidence="3 6" id="KW-0564">Palmitate</keyword>